<evidence type="ECO:0000313" key="5">
    <source>
        <dbReference type="Proteomes" id="UP000663832"/>
    </source>
</evidence>
<keyword evidence="1" id="KW-0812">Transmembrane</keyword>
<dbReference type="EMBL" id="CAJNOM010000028">
    <property type="protein sequence ID" value="CAF0847017.1"/>
    <property type="molecule type" value="Genomic_DNA"/>
</dbReference>
<evidence type="ECO:0000313" key="4">
    <source>
        <dbReference type="EMBL" id="CAF0920004.1"/>
    </source>
</evidence>
<evidence type="ECO:0000256" key="1">
    <source>
        <dbReference type="SAM" id="Phobius"/>
    </source>
</evidence>
<dbReference type="AlphaFoldDB" id="A0A813VR97"/>
<evidence type="ECO:0000313" key="2">
    <source>
        <dbReference type="EMBL" id="CAF0805745.1"/>
    </source>
</evidence>
<organism evidence="3 5">
    <name type="scientific">Adineta steineri</name>
    <dbReference type="NCBI Taxonomy" id="433720"/>
    <lineage>
        <taxon>Eukaryota</taxon>
        <taxon>Metazoa</taxon>
        <taxon>Spiralia</taxon>
        <taxon>Gnathifera</taxon>
        <taxon>Rotifera</taxon>
        <taxon>Eurotatoria</taxon>
        <taxon>Bdelloidea</taxon>
        <taxon>Adinetida</taxon>
        <taxon>Adinetidae</taxon>
        <taxon>Adineta</taxon>
    </lineage>
</organism>
<keyword evidence="1" id="KW-1133">Transmembrane helix</keyword>
<dbReference type="EMBL" id="CAJNOI010000014">
    <property type="protein sequence ID" value="CAF0805745.1"/>
    <property type="molecule type" value="Genomic_DNA"/>
</dbReference>
<dbReference type="Proteomes" id="UP000663877">
    <property type="component" value="Unassembled WGS sequence"/>
</dbReference>
<keyword evidence="1" id="KW-0472">Membrane</keyword>
<proteinExistence type="predicted"/>
<keyword evidence="5" id="KW-1185">Reference proteome</keyword>
<gene>
    <name evidence="2" type="ORF">BJG266_LOCUS5457</name>
    <name evidence="4" type="ORF">QVE165_LOCUS10487</name>
    <name evidence="3" type="ORF">QVE165_LOCUS6629</name>
</gene>
<dbReference type="Proteomes" id="UP000663832">
    <property type="component" value="Unassembled WGS sequence"/>
</dbReference>
<name>A0A813VR97_9BILA</name>
<protein>
    <submittedName>
        <fullName evidence="3">Uncharacterized protein</fullName>
    </submittedName>
</protein>
<accession>A0A813VR97</accession>
<sequence length="80" mass="9028">MKQFLTLHNLDKRSSIVVLLMDETSSNIMTLLYGIGIGISILVFFIMTIWGACDERGCCRQSDNRPIANSINPEQSQIEH</sequence>
<feature type="transmembrane region" description="Helical" evidence="1">
    <location>
        <begin position="31"/>
        <end position="52"/>
    </location>
</feature>
<reference evidence="3" key="1">
    <citation type="submission" date="2021-02" db="EMBL/GenBank/DDBJ databases">
        <authorList>
            <person name="Nowell W R."/>
        </authorList>
    </citation>
    <scope>NUCLEOTIDE SEQUENCE</scope>
</reference>
<evidence type="ECO:0000313" key="3">
    <source>
        <dbReference type="EMBL" id="CAF0847017.1"/>
    </source>
</evidence>
<comment type="caution">
    <text evidence="3">The sequence shown here is derived from an EMBL/GenBank/DDBJ whole genome shotgun (WGS) entry which is preliminary data.</text>
</comment>
<dbReference type="EMBL" id="CAJNOM010000049">
    <property type="protein sequence ID" value="CAF0920004.1"/>
    <property type="molecule type" value="Genomic_DNA"/>
</dbReference>